<organism evidence="1 2">
    <name type="scientific">Silvimonas terrae</name>
    <dbReference type="NCBI Taxonomy" id="300266"/>
    <lineage>
        <taxon>Bacteria</taxon>
        <taxon>Pseudomonadati</taxon>
        <taxon>Pseudomonadota</taxon>
        <taxon>Betaproteobacteria</taxon>
        <taxon>Neisseriales</taxon>
        <taxon>Chitinibacteraceae</taxon>
        <taxon>Silvimonas</taxon>
    </lineage>
</organism>
<accession>A0A840RH59</accession>
<dbReference type="EMBL" id="JACHHN010000005">
    <property type="protein sequence ID" value="MBB5191914.1"/>
    <property type="molecule type" value="Genomic_DNA"/>
</dbReference>
<proteinExistence type="predicted"/>
<name>A0A840RH59_9NEIS</name>
<dbReference type="AlphaFoldDB" id="A0A840RH59"/>
<protein>
    <submittedName>
        <fullName evidence="1">Uncharacterized protein</fullName>
    </submittedName>
</protein>
<gene>
    <name evidence="1" type="ORF">HNQ50_002651</name>
</gene>
<keyword evidence="2" id="KW-1185">Reference proteome</keyword>
<dbReference type="Proteomes" id="UP000543030">
    <property type="component" value="Unassembled WGS sequence"/>
</dbReference>
<sequence length="30" mass="3157">MDGIAGREQTAILARDGAITTAAIRKPVLF</sequence>
<reference evidence="1 2" key="1">
    <citation type="submission" date="2020-08" db="EMBL/GenBank/DDBJ databases">
        <title>Genomic Encyclopedia of Type Strains, Phase IV (KMG-IV): sequencing the most valuable type-strain genomes for metagenomic binning, comparative biology and taxonomic classification.</title>
        <authorList>
            <person name="Goeker M."/>
        </authorList>
    </citation>
    <scope>NUCLEOTIDE SEQUENCE [LARGE SCALE GENOMIC DNA]</scope>
    <source>
        <strain evidence="1 2">DSM 18233</strain>
    </source>
</reference>
<comment type="caution">
    <text evidence="1">The sequence shown here is derived from an EMBL/GenBank/DDBJ whole genome shotgun (WGS) entry which is preliminary data.</text>
</comment>
<evidence type="ECO:0000313" key="1">
    <source>
        <dbReference type="EMBL" id="MBB5191914.1"/>
    </source>
</evidence>
<evidence type="ECO:0000313" key="2">
    <source>
        <dbReference type="Proteomes" id="UP000543030"/>
    </source>
</evidence>